<dbReference type="Pfam" id="PF01190">
    <property type="entry name" value="Pollen_Ole_e_1"/>
    <property type="match status" value="1"/>
</dbReference>
<name>A0A833VV25_9POAL</name>
<dbReference type="InterPro" id="IPR006041">
    <property type="entry name" value="Pollen_Ole_e1_allergen"/>
</dbReference>
<dbReference type="PANTHER" id="PTHR31614">
    <property type="entry name" value="PROTEIN DOWNSTREAM OF FLC-RELATED"/>
    <property type="match status" value="1"/>
</dbReference>
<dbReference type="PANTHER" id="PTHR31614:SF5">
    <property type="entry name" value="ALLERGEN-LIKE PROTEIN BRSN20"/>
    <property type="match status" value="1"/>
</dbReference>
<dbReference type="EMBL" id="SWLB01000009">
    <property type="protein sequence ID" value="KAF3334439.1"/>
    <property type="molecule type" value="Genomic_DNA"/>
</dbReference>
<evidence type="ECO:0000256" key="2">
    <source>
        <dbReference type="ARBA" id="ARBA00023157"/>
    </source>
</evidence>
<keyword evidence="2" id="KW-1015">Disulfide bond</keyword>
<comment type="caution">
    <text evidence="3">The sequence shown here is derived from an EMBL/GenBank/DDBJ whole genome shotgun (WGS) entry which is preliminary data.</text>
</comment>
<sequence>MVRLFKQHFVPVALPVLPVVSVPLMHRNVVLSQGAKVKLECRHFTNGKVEHTVEGVTDINGVYKIQSNDSHKNEICEVALIYRKLDQGLCSDGPWPQPCMHCALR</sequence>
<dbReference type="Proteomes" id="UP000623129">
    <property type="component" value="Unassembled WGS sequence"/>
</dbReference>
<accession>A0A833VV25</accession>
<proteinExistence type="inferred from homology"/>
<gene>
    <name evidence="3" type="ORF">FCM35_KLT21043</name>
</gene>
<evidence type="ECO:0000313" key="4">
    <source>
        <dbReference type="Proteomes" id="UP000623129"/>
    </source>
</evidence>
<organism evidence="3 4">
    <name type="scientific">Carex littledalei</name>
    <dbReference type="NCBI Taxonomy" id="544730"/>
    <lineage>
        <taxon>Eukaryota</taxon>
        <taxon>Viridiplantae</taxon>
        <taxon>Streptophyta</taxon>
        <taxon>Embryophyta</taxon>
        <taxon>Tracheophyta</taxon>
        <taxon>Spermatophyta</taxon>
        <taxon>Magnoliopsida</taxon>
        <taxon>Liliopsida</taxon>
        <taxon>Poales</taxon>
        <taxon>Cyperaceae</taxon>
        <taxon>Cyperoideae</taxon>
        <taxon>Cariceae</taxon>
        <taxon>Carex</taxon>
        <taxon>Carex subgen. Euthyceras</taxon>
    </lineage>
</organism>
<comment type="similarity">
    <text evidence="1">Belongs to the Ole e I family.</text>
</comment>
<evidence type="ECO:0000313" key="3">
    <source>
        <dbReference type="EMBL" id="KAF3334439.1"/>
    </source>
</evidence>
<dbReference type="OrthoDB" id="1896520at2759"/>
<reference evidence="3" key="1">
    <citation type="submission" date="2020-01" db="EMBL/GenBank/DDBJ databases">
        <title>Genome sequence of Kobresia littledalei, the first chromosome-level genome in the family Cyperaceae.</title>
        <authorList>
            <person name="Qu G."/>
        </authorList>
    </citation>
    <scope>NUCLEOTIDE SEQUENCE</scope>
    <source>
        <strain evidence="3">C.B.Clarke</strain>
        <tissue evidence="3">Leaf</tissue>
    </source>
</reference>
<keyword evidence="4" id="KW-1185">Reference proteome</keyword>
<protein>
    <submittedName>
        <fullName evidence="3">LLP-B3 protein</fullName>
    </submittedName>
</protein>
<evidence type="ECO:0000256" key="1">
    <source>
        <dbReference type="ARBA" id="ARBA00010049"/>
    </source>
</evidence>
<dbReference type="AlphaFoldDB" id="A0A833VV25"/>